<dbReference type="RefSeq" id="WP_074572839.1">
    <property type="nucleotide sequence ID" value="NZ_FNJQ01000023.1"/>
</dbReference>
<evidence type="ECO:0000256" key="2">
    <source>
        <dbReference type="ARBA" id="ARBA00006376"/>
    </source>
</evidence>
<gene>
    <name evidence="7" type="ORF">SAMN05216366_12355</name>
</gene>
<dbReference type="GO" id="GO:0019264">
    <property type="term" value="P:glycine biosynthetic process from serine"/>
    <property type="evidence" value="ECO:0007669"/>
    <property type="project" value="TreeGrafter"/>
</dbReference>
<keyword evidence="7" id="KW-0808">Transferase</keyword>
<evidence type="ECO:0000256" key="3">
    <source>
        <dbReference type="ARBA" id="ARBA00022563"/>
    </source>
</evidence>
<dbReference type="AlphaFoldDB" id="A0A1H0TI48"/>
<evidence type="ECO:0000313" key="8">
    <source>
        <dbReference type="Proteomes" id="UP000182412"/>
    </source>
</evidence>
<sequence>MTNEKILTKLESFDPELCGQLKRALKQQRITLSLIPTTNAASPFAAFLKGSTLGDEIIDHHKTHHRSSLERLAVARAKELYGAEHAIVRTGSLAIASRVVMLALLKKGDTVLSFNLRKSEHCTGDLQYDFVKFGVEPDTLELNFAKVQALAHKHRPDMIIYSPVNYPRNIDYAQLRRIADEVGAYLWIDLGQNSGLVAAGKIASPVSYADVATFAASDALHGPQNGIILCKEKIAELLDRTVIETGHSSLKKNVLASLALVFKEADCMEYQDYAQQVLDNARGLENGLLSAGCKLLCSPTENHLVLVQLPEGTDGEDVADKLKEAGLLVKAETLMTSEDNISYPILRLSSLDSATRFLQAEEMEEVGRILGQFLNSPQDEAAMQTVSKFIKKLVEDLPLFAEDWLPEMEAFDDGDAEMAMRAMIHWNI</sequence>
<accession>A0A1H0TI48</accession>
<dbReference type="GO" id="GO:0030170">
    <property type="term" value="F:pyridoxal phosphate binding"/>
    <property type="evidence" value="ECO:0007669"/>
    <property type="project" value="TreeGrafter"/>
</dbReference>
<comment type="similarity">
    <text evidence="2">Belongs to the SHMT family.</text>
</comment>
<dbReference type="GO" id="GO:0006730">
    <property type="term" value="P:one-carbon metabolic process"/>
    <property type="evidence" value="ECO:0007669"/>
    <property type="project" value="UniProtKB-KW"/>
</dbReference>
<feature type="domain" description="Serine hydroxymethyltransferase-like" evidence="6">
    <location>
        <begin position="10"/>
        <end position="369"/>
    </location>
</feature>
<dbReference type="GO" id="GO:0005829">
    <property type="term" value="C:cytosol"/>
    <property type="evidence" value="ECO:0007669"/>
    <property type="project" value="TreeGrafter"/>
</dbReference>
<evidence type="ECO:0000313" key="7">
    <source>
        <dbReference type="EMBL" id="SDP53216.1"/>
    </source>
</evidence>
<dbReference type="EMBL" id="FNJQ01000023">
    <property type="protein sequence ID" value="SDP53216.1"/>
    <property type="molecule type" value="Genomic_DNA"/>
</dbReference>
<dbReference type="GO" id="GO:0046653">
    <property type="term" value="P:tetrahydrofolate metabolic process"/>
    <property type="evidence" value="ECO:0007669"/>
    <property type="project" value="TreeGrafter"/>
</dbReference>
<organism evidence="7 8">
    <name type="scientific">Selenomonas ruminantium</name>
    <dbReference type="NCBI Taxonomy" id="971"/>
    <lineage>
        <taxon>Bacteria</taxon>
        <taxon>Bacillati</taxon>
        <taxon>Bacillota</taxon>
        <taxon>Negativicutes</taxon>
        <taxon>Selenomonadales</taxon>
        <taxon>Selenomonadaceae</taxon>
        <taxon>Selenomonas</taxon>
    </lineage>
</organism>
<dbReference type="InterPro" id="IPR015421">
    <property type="entry name" value="PyrdxlP-dep_Trfase_major"/>
</dbReference>
<evidence type="ECO:0000256" key="1">
    <source>
        <dbReference type="ARBA" id="ARBA00001933"/>
    </source>
</evidence>
<dbReference type="Proteomes" id="UP000182412">
    <property type="component" value="Unassembled WGS sequence"/>
</dbReference>
<dbReference type="InterPro" id="IPR039429">
    <property type="entry name" value="SHMT-like_dom"/>
</dbReference>
<dbReference type="PANTHER" id="PTHR11680:SF35">
    <property type="entry name" value="SERINE HYDROXYMETHYLTRANSFERASE 1"/>
    <property type="match status" value="1"/>
</dbReference>
<dbReference type="OrthoDB" id="9803846at2"/>
<reference evidence="7 8" key="1">
    <citation type="submission" date="2016-10" db="EMBL/GenBank/DDBJ databases">
        <authorList>
            <person name="de Groot N.N."/>
        </authorList>
    </citation>
    <scope>NUCLEOTIDE SEQUENCE [LARGE SCALE GENOMIC DNA]</scope>
    <source>
        <strain evidence="7 8">S137</strain>
    </source>
</reference>
<keyword evidence="4" id="KW-0028">Amino-acid biosynthesis</keyword>
<dbReference type="GO" id="GO:0032259">
    <property type="term" value="P:methylation"/>
    <property type="evidence" value="ECO:0007669"/>
    <property type="project" value="UniProtKB-KW"/>
</dbReference>
<comment type="cofactor">
    <cofactor evidence="1">
        <name>pyridoxal 5'-phosphate</name>
        <dbReference type="ChEBI" id="CHEBI:597326"/>
    </cofactor>
</comment>
<dbReference type="Pfam" id="PF00464">
    <property type="entry name" value="SHMT"/>
    <property type="match status" value="1"/>
</dbReference>
<keyword evidence="3" id="KW-0554">One-carbon metabolism</keyword>
<dbReference type="InterPro" id="IPR015424">
    <property type="entry name" value="PyrdxlP-dep_Trfase"/>
</dbReference>
<evidence type="ECO:0000256" key="4">
    <source>
        <dbReference type="ARBA" id="ARBA00022605"/>
    </source>
</evidence>
<protein>
    <submittedName>
        <fullName evidence="7">Glycine hydroxymethyltransferase</fullName>
    </submittedName>
</protein>
<dbReference type="GO" id="GO:0004372">
    <property type="term" value="F:glycine hydroxymethyltransferase activity"/>
    <property type="evidence" value="ECO:0007669"/>
    <property type="project" value="TreeGrafter"/>
</dbReference>
<keyword evidence="7" id="KW-0489">Methyltransferase</keyword>
<dbReference type="InterPro" id="IPR015422">
    <property type="entry name" value="PyrdxlP-dep_Trfase_small"/>
</dbReference>
<dbReference type="GO" id="GO:0008168">
    <property type="term" value="F:methyltransferase activity"/>
    <property type="evidence" value="ECO:0007669"/>
    <property type="project" value="UniProtKB-KW"/>
</dbReference>
<evidence type="ECO:0000256" key="5">
    <source>
        <dbReference type="ARBA" id="ARBA00022898"/>
    </source>
</evidence>
<name>A0A1H0TI48_SELRU</name>
<keyword evidence="5" id="KW-0663">Pyridoxal phosphate</keyword>
<dbReference type="PANTHER" id="PTHR11680">
    <property type="entry name" value="SERINE HYDROXYMETHYLTRANSFERASE"/>
    <property type="match status" value="1"/>
</dbReference>
<dbReference type="Gene3D" id="3.40.640.10">
    <property type="entry name" value="Type I PLP-dependent aspartate aminotransferase-like (Major domain)"/>
    <property type="match status" value="1"/>
</dbReference>
<proteinExistence type="inferred from homology"/>
<dbReference type="SUPFAM" id="SSF53383">
    <property type="entry name" value="PLP-dependent transferases"/>
    <property type="match status" value="1"/>
</dbReference>
<dbReference type="Gene3D" id="3.90.1150.10">
    <property type="entry name" value="Aspartate Aminotransferase, domain 1"/>
    <property type="match status" value="1"/>
</dbReference>
<evidence type="ECO:0000259" key="6">
    <source>
        <dbReference type="Pfam" id="PF00464"/>
    </source>
</evidence>
<dbReference type="InterPro" id="IPR049943">
    <property type="entry name" value="Ser_HO-MeTrfase-like"/>
</dbReference>